<protein>
    <submittedName>
        <fullName evidence="2">B1065G12.1 protein</fullName>
    </submittedName>
</protein>
<evidence type="ECO:0000313" key="2">
    <source>
        <dbReference type="EMBL" id="BAB90519.1"/>
    </source>
</evidence>
<proteinExistence type="predicted"/>
<sequence length="237" mass="27145">MHMIMNAYVRPMPTIANSVLLFVQIDAVASRHGRRRVAAIASQAAGSSDPPRSDGMRVKNKVRSYRLRIFSNKSKQLIMKYKLIYRASSLIKTNMTKSPGSCQTMENTRSLRLIKRNVWNHGHQLQHLNIEILGSPKCKFYAWLVIQNRVWTSDRLVARGWPNNGACPLYRTTNESASHLLVHCRYTRRIWSMTATWVAYHNWIQANGICVRASKTGGKCYPISRVSPRKACEPLPY</sequence>
<dbReference type="InterPro" id="IPR026960">
    <property type="entry name" value="RVT-Znf"/>
</dbReference>
<gene>
    <name evidence="2" type="primary">B1065G12.1</name>
</gene>
<name>Q7F1Y3_ORYSJ</name>
<accession>Q7F1Y3</accession>
<dbReference type="AlphaFoldDB" id="Q7F1Y3"/>
<dbReference type="EMBL" id="AP003791">
    <property type="protein sequence ID" value="BAB90519.1"/>
    <property type="molecule type" value="Genomic_DNA"/>
</dbReference>
<feature type="domain" description="Reverse transcriptase zinc-binding" evidence="1">
    <location>
        <begin position="135"/>
        <end position="191"/>
    </location>
</feature>
<organism evidence="2">
    <name type="scientific">Oryza sativa subsp. japonica</name>
    <name type="common">Rice</name>
    <dbReference type="NCBI Taxonomy" id="39947"/>
    <lineage>
        <taxon>Eukaryota</taxon>
        <taxon>Viridiplantae</taxon>
        <taxon>Streptophyta</taxon>
        <taxon>Embryophyta</taxon>
        <taxon>Tracheophyta</taxon>
        <taxon>Spermatophyta</taxon>
        <taxon>Magnoliopsida</taxon>
        <taxon>Liliopsida</taxon>
        <taxon>Poales</taxon>
        <taxon>Poaceae</taxon>
        <taxon>BOP clade</taxon>
        <taxon>Oryzoideae</taxon>
        <taxon>Oryzeae</taxon>
        <taxon>Oryzinae</taxon>
        <taxon>Oryza</taxon>
        <taxon>Oryza sativa</taxon>
    </lineage>
</organism>
<reference evidence="2" key="1">
    <citation type="journal article" date="2002" name="Nature">
        <title>The genome sequence and structure of rice chromosome 1.</title>
        <authorList>
            <person name="Sasaki T."/>
            <person name="Matsumoto T."/>
            <person name="Yamamoto K."/>
            <person name="Sakata K."/>
            <person name="Baba T."/>
            <person name="Katayose Y."/>
            <person name="Wu J."/>
            <person name="Niimura Y."/>
            <person name="Cheng Z."/>
            <person name="Nagamura Y."/>
            <person name="Antonio B.A."/>
            <person name="Kanamori H."/>
            <person name="Hosokawa S."/>
            <person name="Masukawa M."/>
            <person name="Arikawa K."/>
            <person name="Chiden Y."/>
            <person name="Hayashi M."/>
            <person name="Okamoto M."/>
            <person name="Ando T."/>
            <person name="Aoki H."/>
            <person name="Arita K."/>
            <person name="Hamada M."/>
            <person name="Harada C."/>
            <person name="Hijishita S."/>
            <person name="Honda M."/>
            <person name="Ichikawa Y."/>
            <person name="Idonuma A."/>
            <person name="Iijima M."/>
            <person name="Ikeda M."/>
            <person name="Ikeno M."/>
            <person name="Itoh S."/>
            <person name="Itoh T."/>
            <person name="Itoh Y."/>
            <person name="Itoh Y."/>
            <person name="Iwabuchi A."/>
            <person name="Kamiya K."/>
            <person name="Karasawa W."/>
            <person name="Katagiri S."/>
            <person name="Kikuta A."/>
            <person name="Kobayashi N."/>
            <person name="Kono I."/>
            <person name="Machita K."/>
            <person name="Maehara T."/>
            <person name="Mizuno H."/>
            <person name="Mizubayashi T."/>
            <person name="Mukai Y."/>
            <person name="Nagasaki H."/>
            <person name="Nakashima M."/>
            <person name="Nakama Y."/>
            <person name="Nakamichi Y."/>
            <person name="Nakamura M."/>
            <person name="Namiki N."/>
            <person name="Negishi M."/>
            <person name="Ohta I."/>
            <person name="Ono N."/>
            <person name="Saji S."/>
            <person name="Sakai K."/>
            <person name="Shibata M."/>
            <person name="Shimokawa T."/>
            <person name="Shomura A."/>
            <person name="Song J."/>
            <person name="Takazaki Y."/>
            <person name="Terasawa K."/>
            <person name="Tsuji K."/>
            <person name="Waki K."/>
            <person name="Yamagata H."/>
            <person name="Yamane H."/>
            <person name="Yoshiki S."/>
            <person name="Yoshihara R."/>
            <person name="Yukawa K."/>
            <person name="Zhong H."/>
            <person name="Iwama H."/>
            <person name="Endo T."/>
            <person name="Ito H."/>
            <person name="Hahn J.H."/>
            <person name="Kim H.I."/>
            <person name="Eun M.Y."/>
            <person name="Yano M."/>
            <person name="Jiang J."/>
            <person name="Gojobori T."/>
        </authorList>
    </citation>
    <scope>NUCLEOTIDE SEQUENCE</scope>
</reference>
<evidence type="ECO:0000259" key="1">
    <source>
        <dbReference type="Pfam" id="PF13966"/>
    </source>
</evidence>
<dbReference type="Pfam" id="PF13966">
    <property type="entry name" value="zf-RVT"/>
    <property type="match status" value="1"/>
</dbReference>